<dbReference type="InterPro" id="IPR039910">
    <property type="entry name" value="D15-like"/>
</dbReference>
<comment type="subcellular location">
    <subcellularLocation>
        <location evidence="1">Membrane</location>
    </subcellularLocation>
</comment>
<feature type="domain" description="Bacterial surface antigen (D15)" evidence="5">
    <location>
        <begin position="384"/>
        <end position="680"/>
    </location>
</feature>
<keyword evidence="7" id="KW-1185">Reference proteome</keyword>
<dbReference type="Pfam" id="PF01103">
    <property type="entry name" value="Omp85"/>
    <property type="match status" value="1"/>
</dbReference>
<protein>
    <submittedName>
        <fullName evidence="6">Outer membrane protein assembly factor</fullName>
    </submittedName>
</protein>
<evidence type="ECO:0000256" key="1">
    <source>
        <dbReference type="ARBA" id="ARBA00004370"/>
    </source>
</evidence>
<dbReference type="Gene3D" id="2.40.160.50">
    <property type="entry name" value="membrane protein fhac: a member of the omp85/tpsb transporter family"/>
    <property type="match status" value="1"/>
</dbReference>
<evidence type="ECO:0000259" key="5">
    <source>
        <dbReference type="Pfam" id="PF01103"/>
    </source>
</evidence>
<sequence>MKTYSEISQKMLYHTGHRQLCMFAAFIGMHCAVFAETEIEIEGLESKSEAQVLRLMGDRLIYVREKPASASRAHDAAFLMEQILREDGFNDVVISPQVLSSNRILLRVNEGRRLELGAVTIQGDAEGEEHEKLAELYATPAKADTPFGAGSAPFREEDVDTGLEFVTSELKSQGYWNAEAVLRKQTVNAETGAVDVELDIDKGRRFKIGRATVKSSDGRGVKRVATTAEPFTGQWATTENVNKLRAAMDEAFVSRGYPDAKILMNRRLVGSTYYPDFEIDLGVRVKLLKVEVTGLERTKPKRVRQIMSPLEDDWYDQAAMNKKVKALLGTGAFRSVRTETYEVAHKRINATLHFEEAKAKEISLSAGAGSFHGPLMRAVYTDRNFRGKLRSFSAGGEISGLGALGELKLTDPWWRGTDFSRTLRLYSLINGFEGYESFETGLESQWTWKATDHYTLSLLLGYSFVSVSSDGLPSAFLGETNYNHLRMNFTQTWDYRDNPILPKSGWHLNIPMEYGAVVASDSSTYTKLGLNGGWYQPLGEKYQLGIGGFASLVMPSGELRDLPVDLRVFNGGARSVRSFPERELGPSFNGDPYGGDFGWAVNTELSRSINGALRIVGFVDAGGVSGDYIGARQDGLELAAGLGLRLDLPIGPVTLEYGHNLTQDEAEPSGTWHFAIGTTF</sequence>
<keyword evidence="2" id="KW-1134">Transmembrane beta strand</keyword>
<reference evidence="7" key="1">
    <citation type="journal article" date="2019" name="Int. J. Syst. Evol. Microbiol.">
        <title>The Global Catalogue of Microorganisms (GCM) 10K type strain sequencing project: providing services to taxonomists for standard genome sequencing and annotation.</title>
        <authorList>
            <consortium name="The Broad Institute Genomics Platform"/>
            <consortium name="The Broad Institute Genome Sequencing Center for Infectious Disease"/>
            <person name="Wu L."/>
            <person name="Ma J."/>
        </authorList>
    </citation>
    <scope>NUCLEOTIDE SEQUENCE [LARGE SCALE GENOMIC DNA]</scope>
    <source>
        <strain evidence="7">CGMCC 4.7106</strain>
    </source>
</reference>
<evidence type="ECO:0000313" key="6">
    <source>
        <dbReference type="EMBL" id="MFD2257355.1"/>
    </source>
</evidence>
<dbReference type="RefSeq" id="WP_386820641.1">
    <property type="nucleotide sequence ID" value="NZ_JBHUIT010000027.1"/>
</dbReference>
<evidence type="ECO:0000256" key="3">
    <source>
        <dbReference type="ARBA" id="ARBA00022692"/>
    </source>
</evidence>
<gene>
    <name evidence="6" type="ORF">ACFSSA_11780</name>
</gene>
<evidence type="ECO:0000256" key="2">
    <source>
        <dbReference type="ARBA" id="ARBA00022452"/>
    </source>
</evidence>
<comment type="caution">
    <text evidence="6">The sequence shown here is derived from an EMBL/GenBank/DDBJ whole genome shotgun (WGS) entry which is preliminary data.</text>
</comment>
<dbReference type="PANTHER" id="PTHR12815:SF18">
    <property type="entry name" value="SORTING AND ASSEMBLY MACHINERY COMPONENT 50 HOMOLOG"/>
    <property type="match status" value="1"/>
</dbReference>
<name>A0ABW5DAB2_9BACT</name>
<organism evidence="6 7">
    <name type="scientific">Luteolibacter algae</name>
    <dbReference type="NCBI Taxonomy" id="454151"/>
    <lineage>
        <taxon>Bacteria</taxon>
        <taxon>Pseudomonadati</taxon>
        <taxon>Verrucomicrobiota</taxon>
        <taxon>Verrucomicrobiia</taxon>
        <taxon>Verrucomicrobiales</taxon>
        <taxon>Verrucomicrobiaceae</taxon>
        <taxon>Luteolibacter</taxon>
    </lineage>
</organism>
<evidence type="ECO:0000313" key="7">
    <source>
        <dbReference type="Proteomes" id="UP001597375"/>
    </source>
</evidence>
<proteinExistence type="predicted"/>
<dbReference type="EMBL" id="JBHUIT010000027">
    <property type="protein sequence ID" value="MFD2257355.1"/>
    <property type="molecule type" value="Genomic_DNA"/>
</dbReference>
<keyword evidence="4" id="KW-0472">Membrane</keyword>
<dbReference type="Proteomes" id="UP001597375">
    <property type="component" value="Unassembled WGS sequence"/>
</dbReference>
<accession>A0ABW5DAB2</accession>
<evidence type="ECO:0000256" key="4">
    <source>
        <dbReference type="ARBA" id="ARBA00023136"/>
    </source>
</evidence>
<keyword evidence="3" id="KW-0812">Transmembrane</keyword>
<dbReference type="Gene3D" id="3.10.20.310">
    <property type="entry name" value="membrane protein fhac"/>
    <property type="match status" value="2"/>
</dbReference>
<dbReference type="InterPro" id="IPR000184">
    <property type="entry name" value="Bac_surfAg_D15"/>
</dbReference>
<dbReference type="PANTHER" id="PTHR12815">
    <property type="entry name" value="SORTING AND ASSEMBLY MACHINERY SAMM50 PROTEIN FAMILY MEMBER"/>
    <property type="match status" value="1"/>
</dbReference>